<evidence type="ECO:0000313" key="1">
    <source>
        <dbReference type="EMBL" id="JAD58160.1"/>
    </source>
</evidence>
<proteinExistence type="predicted"/>
<sequence length="23" mass="2871">MNNCNTVMMMHRRLRIRPHPSYL</sequence>
<dbReference type="EMBL" id="GBRH01239735">
    <property type="protein sequence ID" value="JAD58160.1"/>
    <property type="molecule type" value="Transcribed_RNA"/>
</dbReference>
<organism evidence="1">
    <name type="scientific">Arundo donax</name>
    <name type="common">Giant reed</name>
    <name type="synonym">Donax arundinaceus</name>
    <dbReference type="NCBI Taxonomy" id="35708"/>
    <lineage>
        <taxon>Eukaryota</taxon>
        <taxon>Viridiplantae</taxon>
        <taxon>Streptophyta</taxon>
        <taxon>Embryophyta</taxon>
        <taxon>Tracheophyta</taxon>
        <taxon>Spermatophyta</taxon>
        <taxon>Magnoliopsida</taxon>
        <taxon>Liliopsida</taxon>
        <taxon>Poales</taxon>
        <taxon>Poaceae</taxon>
        <taxon>PACMAD clade</taxon>
        <taxon>Arundinoideae</taxon>
        <taxon>Arundineae</taxon>
        <taxon>Arundo</taxon>
    </lineage>
</organism>
<reference evidence="1" key="2">
    <citation type="journal article" date="2015" name="Data Brief">
        <title>Shoot transcriptome of the giant reed, Arundo donax.</title>
        <authorList>
            <person name="Barrero R.A."/>
            <person name="Guerrero F.D."/>
            <person name="Moolhuijzen P."/>
            <person name="Goolsby J.A."/>
            <person name="Tidwell J."/>
            <person name="Bellgard S.E."/>
            <person name="Bellgard M.I."/>
        </authorList>
    </citation>
    <scope>NUCLEOTIDE SEQUENCE</scope>
    <source>
        <tissue evidence="1">Shoot tissue taken approximately 20 cm above the soil surface</tissue>
    </source>
</reference>
<reference evidence="1" key="1">
    <citation type="submission" date="2014-09" db="EMBL/GenBank/DDBJ databases">
        <authorList>
            <person name="Magalhaes I.L.F."/>
            <person name="Oliveira U."/>
            <person name="Santos F.R."/>
            <person name="Vidigal T.H.D.A."/>
            <person name="Brescovit A.D."/>
            <person name="Santos A.J."/>
        </authorList>
    </citation>
    <scope>NUCLEOTIDE SEQUENCE</scope>
    <source>
        <tissue evidence="1">Shoot tissue taken approximately 20 cm above the soil surface</tissue>
    </source>
</reference>
<accession>A0A0A9BAD6</accession>
<protein>
    <submittedName>
        <fullName evidence="1">Uncharacterized protein</fullName>
    </submittedName>
</protein>
<name>A0A0A9BAD6_ARUDO</name>
<dbReference type="AlphaFoldDB" id="A0A0A9BAD6"/>